<sequence>MGAGTIREVRSTAATRTVSLAQARRIAVAAQQLAAPPNPDAAPAGRAQLRRLVDRLGLLQIDSVNVVARAHLLPVFARLGRYPFEVFEQAAWPSRSRDRLLVETWAHEASLVPLAVHPLLRWPRRHWSTAAAQRLAERHPGLPERVLAVIADSGPLSAGQVEKVLLGASAGRSGWWEWSETKRACEALFSAGLLGTAYRRGFERHYDLIERVLPPAVLAAPVPDRADAQRALVAIAARAHGIATAGDLADYFRMGVAEAKAAAVDLVDDGILEPVLVPGWRDPAYLHREARVPRRVAGRALLCPFDPLIWTRPRTERLFGVHYRIEIYTPEHKRVHGYYVFPFLLGDRLVARFDLKADRAASRLLVRSSWLETGPADEPPPRPAEVAAAAAVEFRRMARWLGLGAVEVADRGDLWPAVRTAVAAAGPPEPSAQHSEGPEPPPHVPEAPPELAEALPPEPLPGGAPARTSPAAP</sequence>
<accession>A0A917WEG3</accession>
<evidence type="ECO:0008006" key="4">
    <source>
        <dbReference type="Google" id="ProtNLM"/>
    </source>
</evidence>
<feature type="region of interest" description="Disordered" evidence="1">
    <location>
        <begin position="422"/>
        <end position="473"/>
    </location>
</feature>
<dbReference type="InterPro" id="IPR009351">
    <property type="entry name" value="AlkZ-like"/>
</dbReference>
<dbReference type="PANTHER" id="PTHR30528:SF0">
    <property type="entry name" value="CYTOPLASMIC PROTEIN"/>
    <property type="match status" value="1"/>
</dbReference>
<dbReference type="Pfam" id="PF06224">
    <property type="entry name" value="AlkZ-like"/>
    <property type="match status" value="1"/>
</dbReference>
<reference evidence="2" key="1">
    <citation type="journal article" date="2014" name="Int. J. Syst. Evol. Microbiol.">
        <title>Complete genome sequence of Corynebacterium casei LMG S-19264T (=DSM 44701T), isolated from a smear-ripened cheese.</title>
        <authorList>
            <consortium name="US DOE Joint Genome Institute (JGI-PGF)"/>
            <person name="Walter F."/>
            <person name="Albersmeier A."/>
            <person name="Kalinowski J."/>
            <person name="Ruckert C."/>
        </authorList>
    </citation>
    <scope>NUCLEOTIDE SEQUENCE</scope>
    <source>
        <strain evidence="2">CGMCC 4.7308</strain>
    </source>
</reference>
<organism evidence="2 3">
    <name type="scientific">Nakamurella endophytica</name>
    <dbReference type="NCBI Taxonomy" id="1748367"/>
    <lineage>
        <taxon>Bacteria</taxon>
        <taxon>Bacillati</taxon>
        <taxon>Actinomycetota</taxon>
        <taxon>Actinomycetes</taxon>
        <taxon>Nakamurellales</taxon>
        <taxon>Nakamurellaceae</taxon>
        <taxon>Nakamurella</taxon>
    </lineage>
</organism>
<reference evidence="2" key="2">
    <citation type="submission" date="2020-09" db="EMBL/GenBank/DDBJ databases">
        <authorList>
            <person name="Sun Q."/>
            <person name="Zhou Y."/>
        </authorList>
    </citation>
    <scope>NUCLEOTIDE SEQUENCE</scope>
    <source>
        <strain evidence="2">CGMCC 4.7308</strain>
    </source>
</reference>
<dbReference type="EMBL" id="BMNA01000002">
    <property type="protein sequence ID" value="GGL95357.1"/>
    <property type="molecule type" value="Genomic_DNA"/>
</dbReference>
<comment type="caution">
    <text evidence="2">The sequence shown here is derived from an EMBL/GenBank/DDBJ whole genome shotgun (WGS) entry which is preliminary data.</text>
</comment>
<protein>
    <recommendedName>
        <fullName evidence="4">Winged helix-turn-helix domain-containing protein</fullName>
    </recommendedName>
</protein>
<proteinExistence type="predicted"/>
<gene>
    <name evidence="2" type="ORF">GCM10011594_13760</name>
</gene>
<keyword evidence="3" id="KW-1185">Reference proteome</keyword>
<evidence type="ECO:0000313" key="2">
    <source>
        <dbReference type="EMBL" id="GGL95357.1"/>
    </source>
</evidence>
<dbReference type="Proteomes" id="UP000655208">
    <property type="component" value="Unassembled WGS sequence"/>
</dbReference>
<name>A0A917WEG3_9ACTN</name>
<feature type="compositionally biased region" description="Pro residues" evidence="1">
    <location>
        <begin position="438"/>
        <end position="448"/>
    </location>
</feature>
<dbReference type="PANTHER" id="PTHR30528">
    <property type="entry name" value="CYTOPLASMIC PROTEIN"/>
    <property type="match status" value="1"/>
</dbReference>
<dbReference type="AlphaFoldDB" id="A0A917WEG3"/>
<evidence type="ECO:0000256" key="1">
    <source>
        <dbReference type="SAM" id="MobiDB-lite"/>
    </source>
</evidence>
<evidence type="ECO:0000313" key="3">
    <source>
        <dbReference type="Proteomes" id="UP000655208"/>
    </source>
</evidence>